<keyword evidence="3" id="KW-0802">TPR repeat</keyword>
<dbReference type="InterPro" id="IPR011990">
    <property type="entry name" value="TPR-like_helical_dom_sf"/>
</dbReference>
<dbReference type="Proteomes" id="UP001476247">
    <property type="component" value="Unassembled WGS sequence"/>
</dbReference>
<feature type="repeat" description="TPR" evidence="3">
    <location>
        <begin position="849"/>
        <end position="882"/>
    </location>
</feature>
<gene>
    <name evidence="5" type="ORF">HPULCUR_002218</name>
</gene>
<dbReference type="EMBL" id="BAABUJ010000007">
    <property type="protein sequence ID" value="GAA5796840.1"/>
    <property type="molecule type" value="Genomic_DNA"/>
</dbReference>
<dbReference type="SMART" id="SM00028">
    <property type="entry name" value="TPR"/>
    <property type="match status" value="5"/>
</dbReference>
<evidence type="ECO:0000313" key="5">
    <source>
        <dbReference type="EMBL" id="GAA5796840.1"/>
    </source>
</evidence>
<feature type="compositionally biased region" description="Polar residues" evidence="4">
    <location>
        <begin position="698"/>
        <end position="714"/>
    </location>
</feature>
<sequence>MLTNRAIVIEKDIDLARCQSNWQAIPELARKFKKHNPNGIVLQQSILAECSLNQLLRQKQESKQAFINDTPNQVSLSSRIDPNVLKPIQQQLSVALTDNDGSLETKSYIQMSNVILAQTYFFSGEYLQAIRILLPLYQQRPDVNSGYAYTLYLQAIVMKAISFEILNDIEKALESFNDIVIFVNGNPNLIERGLVEWAEKGLYRATLFALSDRCKNEYVPQTMNFIRAYQKTCSSQSNVWRIYKRLVVTRYSSKYLAEIYQAGDYLPPVDYKLTEEANQLSESQFSMAKEAYNHQLFSIEIMQLHTIYEKLIYAITKFPKSGQLHTLIIDFIERFANDFDLVGGTEAEKRGFVEVLNRASLRTFNSACVTRHLFHALVKLGDFEEAELALRTYLYLEGLESESLMDLSRTTAALASNSSIPVPPDYQIESLEIGHQNQLQDPQPWQETAENKIGVLTGAVKMYCQELAKGTEAVRMAELAIAVYNEETCHEFGPQVYRILGISFGFLASQTFDKERRPEYHEKALSALHKSLELDPQYWQTYYQLALQLAETRDILKAVTMISQSLQLNPTHLPSWHLLTLLCTCPVKEGMEQAVKTCELGLSESPTVIKDSWIDFSEEVSQYVLLQMTHTLLVARVYGREQASVAQENLFQTFGKILVPELIADSTSNLLHESISQGSARYGMVLSGSLGNIVEPSSGGSNSVINRGRSSSNASTFTTRSVSSFTGRKLHLAEMFDTASVKSGQGKSGSKPSLLDPKSLLRKDMSYAGTTGSLGSFQSTASSTHHTLLENSSGFSRPTTLAKLQHQRSCKMLCDLWLLSAESFLQHGKIDEALKAVGEAENVDWTTHAGVWCLLGRIRLVQKQYQKAIVAFEKGLVTKPSDVECRVWLAKTRLDLGDVEIAEGILENVTQENGWDNSLAWFYLGEIYRMTDRTERTKHCFFYALELESTTPIQSFTILPRFV</sequence>
<feature type="repeat" description="TPR" evidence="3">
    <location>
        <begin position="539"/>
        <end position="572"/>
    </location>
</feature>
<reference evidence="5 6" key="1">
    <citation type="submission" date="2024-04" db="EMBL/GenBank/DDBJ databases">
        <title>genome sequences of Mucor flavus KT1a and Helicostylum pulchrum KT1b strains isolation_sourced from the surface of a dry-aged beef.</title>
        <authorList>
            <person name="Toyotome T."/>
            <person name="Hosono M."/>
            <person name="Torimaru M."/>
            <person name="Fukuda K."/>
            <person name="Mikami N."/>
        </authorList>
    </citation>
    <scope>NUCLEOTIDE SEQUENCE [LARGE SCALE GENOMIC DNA]</scope>
    <source>
        <strain evidence="5 6">KT1b</strain>
    </source>
</reference>
<evidence type="ECO:0000256" key="3">
    <source>
        <dbReference type="PROSITE-ProRule" id="PRU00339"/>
    </source>
</evidence>
<comment type="similarity">
    <text evidence="2">Belongs to the YPP1 family.</text>
</comment>
<evidence type="ECO:0000313" key="6">
    <source>
        <dbReference type="Proteomes" id="UP001476247"/>
    </source>
</evidence>
<dbReference type="PROSITE" id="PS50005">
    <property type="entry name" value="TPR"/>
    <property type="match status" value="2"/>
</dbReference>
<evidence type="ECO:0000256" key="2">
    <source>
        <dbReference type="ARBA" id="ARBA00038251"/>
    </source>
</evidence>
<dbReference type="PANTHER" id="PTHR23083:SF464">
    <property type="entry name" value="TETRATRICOPEPTIDE REPEAT DOMAIN 7, ISOFORM A"/>
    <property type="match status" value="1"/>
</dbReference>
<dbReference type="SUPFAM" id="SSF48452">
    <property type="entry name" value="TPR-like"/>
    <property type="match status" value="2"/>
</dbReference>
<organism evidence="5 6">
    <name type="scientific">Helicostylum pulchrum</name>
    <dbReference type="NCBI Taxonomy" id="562976"/>
    <lineage>
        <taxon>Eukaryota</taxon>
        <taxon>Fungi</taxon>
        <taxon>Fungi incertae sedis</taxon>
        <taxon>Mucoromycota</taxon>
        <taxon>Mucoromycotina</taxon>
        <taxon>Mucoromycetes</taxon>
        <taxon>Mucorales</taxon>
        <taxon>Mucorineae</taxon>
        <taxon>Mucoraceae</taxon>
        <taxon>Helicostylum</taxon>
    </lineage>
</organism>
<evidence type="ECO:0000256" key="1">
    <source>
        <dbReference type="ARBA" id="ARBA00002550"/>
    </source>
</evidence>
<protein>
    <submittedName>
        <fullName evidence="5">Uncharacterized protein</fullName>
    </submittedName>
</protein>
<feature type="region of interest" description="Disordered" evidence="4">
    <location>
        <begin position="697"/>
        <end position="717"/>
    </location>
</feature>
<comment type="caution">
    <text evidence="5">The sequence shown here is derived from an EMBL/GenBank/DDBJ whole genome shotgun (WGS) entry which is preliminary data.</text>
</comment>
<dbReference type="PANTHER" id="PTHR23083">
    <property type="entry name" value="TETRATRICOPEPTIDE REPEAT PROTEIN, TPR"/>
    <property type="match status" value="1"/>
</dbReference>
<dbReference type="InterPro" id="IPR019734">
    <property type="entry name" value="TPR_rpt"/>
</dbReference>
<dbReference type="Gene3D" id="1.25.40.10">
    <property type="entry name" value="Tetratricopeptide repeat domain"/>
    <property type="match status" value="2"/>
</dbReference>
<proteinExistence type="inferred from homology"/>
<dbReference type="Pfam" id="PF13432">
    <property type="entry name" value="TPR_16"/>
    <property type="match status" value="1"/>
</dbReference>
<dbReference type="InterPro" id="IPR051722">
    <property type="entry name" value="Endocytosis_PI4K-reg_protein"/>
</dbReference>
<evidence type="ECO:0000256" key="4">
    <source>
        <dbReference type="SAM" id="MobiDB-lite"/>
    </source>
</evidence>
<name>A0ABP9XR54_9FUNG</name>
<accession>A0ABP9XR54</accession>
<keyword evidence="6" id="KW-1185">Reference proteome</keyword>
<comment type="function">
    <text evidence="1">Involved in endocytosis.</text>
</comment>